<sequence length="169" mass="18937">MRLLISLLVIMLAACQEEIKIPEPVALTRDGEGFYCNMIVVDHPGPKAQVFEKDRAAPIWFTSVRDALAYDILPGEAQHVLAIYVHDMGRAKSWDKPENNGIWIRAKDAFYVIESQKRGGMGARETIPFGDRSAAEKFTREFGGRVVGYGDIPPDYILGDENEYDTAED</sequence>
<dbReference type="PANTHER" id="PTHR41247">
    <property type="entry name" value="HTH-TYPE TRANSCRIPTIONAL REPRESSOR YCNK"/>
    <property type="match status" value="1"/>
</dbReference>
<dbReference type="Pfam" id="PF05573">
    <property type="entry name" value="NosL"/>
    <property type="match status" value="1"/>
</dbReference>
<dbReference type="SUPFAM" id="SSF160387">
    <property type="entry name" value="NosL/MerB-like"/>
    <property type="match status" value="1"/>
</dbReference>
<evidence type="ECO:0000313" key="1">
    <source>
        <dbReference type="EMBL" id="VAW06013.1"/>
    </source>
</evidence>
<proteinExistence type="predicted"/>
<reference evidence="1" key="1">
    <citation type="submission" date="2018-06" db="EMBL/GenBank/DDBJ databases">
        <authorList>
            <person name="Zhirakovskaya E."/>
        </authorList>
    </citation>
    <scope>NUCLEOTIDE SEQUENCE</scope>
</reference>
<dbReference type="Gene3D" id="3.30.70.2060">
    <property type="match status" value="1"/>
</dbReference>
<dbReference type="PROSITE" id="PS51257">
    <property type="entry name" value="PROKAR_LIPOPROTEIN"/>
    <property type="match status" value="1"/>
</dbReference>
<gene>
    <name evidence="1" type="ORF">MNBD_ALPHA01-1244</name>
</gene>
<dbReference type="InterPro" id="IPR008719">
    <property type="entry name" value="N2O_reductase_NosL"/>
</dbReference>
<dbReference type="AlphaFoldDB" id="A0A3B0SP60"/>
<protein>
    <recommendedName>
        <fullName evidence="2">Nitrous oxide reductase maturation protein, outer-membrane lipoprotein NosL</fullName>
    </recommendedName>
</protein>
<name>A0A3B0SP60_9ZZZZ</name>
<evidence type="ECO:0008006" key="2">
    <source>
        <dbReference type="Google" id="ProtNLM"/>
    </source>
</evidence>
<organism evidence="1">
    <name type="scientific">hydrothermal vent metagenome</name>
    <dbReference type="NCBI Taxonomy" id="652676"/>
    <lineage>
        <taxon>unclassified sequences</taxon>
        <taxon>metagenomes</taxon>
        <taxon>ecological metagenomes</taxon>
    </lineage>
</organism>
<dbReference type="PANTHER" id="PTHR41247:SF1">
    <property type="entry name" value="HTH-TYPE TRANSCRIPTIONAL REPRESSOR YCNK"/>
    <property type="match status" value="1"/>
</dbReference>
<dbReference type="Gene3D" id="3.30.70.2050">
    <property type="match status" value="1"/>
</dbReference>
<accession>A0A3B0SP60</accession>
<dbReference type="EMBL" id="UOEJ01000224">
    <property type="protein sequence ID" value="VAW06013.1"/>
    <property type="molecule type" value="Genomic_DNA"/>
</dbReference>